<evidence type="ECO:0000313" key="2">
    <source>
        <dbReference type="Proteomes" id="UP000295662"/>
    </source>
</evidence>
<name>A0A4R7RZN6_9BACT</name>
<comment type="caution">
    <text evidence="1">The sequence shown here is derived from an EMBL/GenBank/DDBJ whole genome shotgun (WGS) entry which is preliminary data.</text>
</comment>
<accession>A0A4R7RZN6</accession>
<dbReference type="PANTHER" id="PTHR21174">
    <property type="match status" value="1"/>
</dbReference>
<keyword evidence="2" id="KW-1185">Reference proteome</keyword>
<evidence type="ECO:0000313" key="1">
    <source>
        <dbReference type="EMBL" id="TDU70879.1"/>
    </source>
</evidence>
<organism evidence="1 2">
    <name type="scientific">Prosthecobacter fusiformis</name>
    <dbReference type="NCBI Taxonomy" id="48464"/>
    <lineage>
        <taxon>Bacteria</taxon>
        <taxon>Pseudomonadati</taxon>
        <taxon>Verrucomicrobiota</taxon>
        <taxon>Verrucomicrobiia</taxon>
        <taxon>Verrucomicrobiales</taxon>
        <taxon>Verrucomicrobiaceae</taxon>
        <taxon>Prosthecobacter</taxon>
    </lineage>
</organism>
<protein>
    <submittedName>
        <fullName evidence="1">Putative metal-dependent HD superfamily phosphohydrolase</fullName>
    </submittedName>
</protein>
<reference evidence="1 2" key="1">
    <citation type="submission" date="2019-03" db="EMBL/GenBank/DDBJ databases">
        <title>Genomic Encyclopedia of Archaeal and Bacterial Type Strains, Phase II (KMG-II): from individual species to whole genera.</title>
        <authorList>
            <person name="Goeker M."/>
        </authorList>
    </citation>
    <scope>NUCLEOTIDE SEQUENCE [LARGE SCALE GENOMIC DNA]</scope>
    <source>
        <strain evidence="1 2">ATCC 25309</strain>
    </source>
</reference>
<dbReference type="RefSeq" id="WP_133795084.1">
    <property type="nucleotide sequence ID" value="NZ_SOCA01000003.1"/>
</dbReference>
<dbReference type="OrthoDB" id="9808993at2"/>
<proteinExistence type="predicted"/>
<gene>
    <name evidence="1" type="ORF">EI77_01997</name>
</gene>
<dbReference type="AlphaFoldDB" id="A0A4R7RZN6"/>
<dbReference type="EMBL" id="SOCA01000003">
    <property type="protein sequence ID" value="TDU70879.1"/>
    <property type="molecule type" value="Genomic_DNA"/>
</dbReference>
<dbReference type="SUPFAM" id="SSF109604">
    <property type="entry name" value="HD-domain/PDEase-like"/>
    <property type="match status" value="1"/>
</dbReference>
<sequence>MSIPDHRPFGQELAAAVASLLEAGHQLAEGHRDYCGMGLAVQQGQYRYAEVWDGQMQDLGSLQTMSGVQALSFPDKDSFISWLAGQSDHSLSRREMKDAFYHGNQTITQRRLIDFVAQFQGTEQVCLSRWKNLWQAIPAQGDGADWFGGLVGAWSEPHRHYHNLVHLNECLLLLDQCSDLAAQPVALEMALWFHDAIYDPQAGCDNEALSASFALDVLQDGNVSPPFASHVSSLIHLTKKHLPDATPDAALICDIDLAILGQDEGRFQEYERAIRREYEWVPLAEYIEGRRRILAGFLNRPRIYSTPSFQDRYEEIARKNLQASLQRLNQGRLP</sequence>
<dbReference type="InterPro" id="IPR009218">
    <property type="entry name" value="HD_phosphohydro"/>
</dbReference>
<keyword evidence="1" id="KW-0378">Hydrolase</keyword>
<dbReference type="PANTHER" id="PTHR21174:SF0">
    <property type="entry name" value="HD PHOSPHOHYDROLASE FAMILY PROTEIN-RELATED"/>
    <property type="match status" value="1"/>
</dbReference>
<dbReference type="GO" id="GO:0016787">
    <property type="term" value="F:hydrolase activity"/>
    <property type="evidence" value="ECO:0007669"/>
    <property type="project" value="UniProtKB-KW"/>
</dbReference>
<dbReference type="Proteomes" id="UP000295662">
    <property type="component" value="Unassembled WGS sequence"/>
</dbReference>